<dbReference type="InterPro" id="IPR012373">
    <property type="entry name" value="Ferrdict_sens_TM"/>
</dbReference>
<dbReference type="Pfam" id="PF04773">
    <property type="entry name" value="FecR"/>
    <property type="match status" value="1"/>
</dbReference>
<feature type="domain" description="Protein FecR C-terminal" evidence="3">
    <location>
        <begin position="254"/>
        <end position="323"/>
    </location>
</feature>
<dbReference type="Gene3D" id="3.55.50.30">
    <property type="match status" value="1"/>
</dbReference>
<keyword evidence="1" id="KW-0472">Membrane</keyword>
<protein>
    <submittedName>
        <fullName evidence="4">FecR domain-containing protein</fullName>
    </submittedName>
</protein>
<evidence type="ECO:0000256" key="1">
    <source>
        <dbReference type="SAM" id="Phobius"/>
    </source>
</evidence>
<dbReference type="Pfam" id="PF16344">
    <property type="entry name" value="FecR_C"/>
    <property type="match status" value="1"/>
</dbReference>
<evidence type="ECO:0000313" key="5">
    <source>
        <dbReference type="Proteomes" id="UP000823757"/>
    </source>
</evidence>
<dbReference type="GO" id="GO:0016989">
    <property type="term" value="F:sigma factor antagonist activity"/>
    <property type="evidence" value="ECO:0007669"/>
    <property type="project" value="TreeGrafter"/>
</dbReference>
<dbReference type="Proteomes" id="UP000823757">
    <property type="component" value="Unassembled WGS sequence"/>
</dbReference>
<accession>A0A9D9IKG2</accession>
<evidence type="ECO:0000313" key="4">
    <source>
        <dbReference type="EMBL" id="MBO8474412.1"/>
    </source>
</evidence>
<feature type="domain" description="FecR protein" evidence="2">
    <location>
        <begin position="114"/>
        <end position="209"/>
    </location>
</feature>
<reference evidence="4" key="2">
    <citation type="journal article" date="2021" name="PeerJ">
        <title>Extensive microbial diversity within the chicken gut microbiome revealed by metagenomics and culture.</title>
        <authorList>
            <person name="Gilroy R."/>
            <person name="Ravi A."/>
            <person name="Getino M."/>
            <person name="Pursley I."/>
            <person name="Horton D.L."/>
            <person name="Alikhan N.F."/>
            <person name="Baker D."/>
            <person name="Gharbi K."/>
            <person name="Hall N."/>
            <person name="Watson M."/>
            <person name="Adriaenssens E.M."/>
            <person name="Foster-Nyarko E."/>
            <person name="Jarju S."/>
            <person name="Secka A."/>
            <person name="Antonio M."/>
            <person name="Oren A."/>
            <person name="Chaudhuri R.R."/>
            <person name="La Ragione R."/>
            <person name="Hildebrand F."/>
            <person name="Pallen M.J."/>
        </authorList>
    </citation>
    <scope>NUCLEOTIDE SEQUENCE</scope>
    <source>
        <strain evidence="4">B1-13419</strain>
    </source>
</reference>
<name>A0A9D9IKG2_9BACT</name>
<dbReference type="AlphaFoldDB" id="A0A9D9IKG2"/>
<dbReference type="InterPro" id="IPR006860">
    <property type="entry name" value="FecR"/>
</dbReference>
<keyword evidence="1" id="KW-1133">Transmembrane helix</keyword>
<comment type="caution">
    <text evidence="4">The sequence shown here is derived from an EMBL/GenBank/DDBJ whole genome shotgun (WGS) entry which is preliminary data.</text>
</comment>
<reference evidence="4" key="1">
    <citation type="submission" date="2020-10" db="EMBL/GenBank/DDBJ databases">
        <authorList>
            <person name="Gilroy R."/>
        </authorList>
    </citation>
    <scope>NUCLEOTIDE SEQUENCE</scope>
    <source>
        <strain evidence="4">B1-13419</strain>
    </source>
</reference>
<proteinExistence type="predicted"/>
<dbReference type="PANTHER" id="PTHR30273:SF2">
    <property type="entry name" value="PROTEIN FECR"/>
    <property type="match status" value="1"/>
</dbReference>
<keyword evidence="1" id="KW-0812">Transmembrane</keyword>
<organism evidence="4 5">
    <name type="scientific">Candidatus Cryptobacteroides faecigallinarum</name>
    <dbReference type="NCBI Taxonomy" id="2840763"/>
    <lineage>
        <taxon>Bacteria</taxon>
        <taxon>Pseudomonadati</taxon>
        <taxon>Bacteroidota</taxon>
        <taxon>Bacteroidia</taxon>
        <taxon>Bacteroidales</taxon>
        <taxon>Candidatus Cryptobacteroides</taxon>
    </lineage>
</organism>
<dbReference type="EMBL" id="JADIMD010000052">
    <property type="protein sequence ID" value="MBO8474412.1"/>
    <property type="molecule type" value="Genomic_DNA"/>
</dbReference>
<feature type="transmembrane region" description="Helical" evidence="1">
    <location>
        <begin position="81"/>
        <end position="103"/>
    </location>
</feature>
<evidence type="ECO:0000259" key="3">
    <source>
        <dbReference type="Pfam" id="PF16344"/>
    </source>
</evidence>
<dbReference type="PIRSF" id="PIRSF018266">
    <property type="entry name" value="FecR"/>
    <property type="match status" value="1"/>
</dbReference>
<sequence>MSSIKEIIRSFVSSSPDDKTKSIFWAWLSSDRDKEEKEQALSEVWKSSPSGSRKDTEKALVKVNRRIFGDADHVLRRRLRYAVAAAVILPVAVLCGAAGLYVLTDKKDMTVAECSTDYGEIEELLMSDGTSVLINSGSVLLYPESFPKKGERHVYLTGEAVFTVAKDQGRPFIVHSGDFDVKVLGTVFNLSSYGGDSHSSVIVREGKVQVVPADPDLAPVELEADEMAVLDRHSGEMKVFPTSPDIADWTEGDICFSEAGIDAVTRALERRFGVYISYSSDEEYRNAAITAKFIRGQSLEEILDVLKRLIPGMDYTIVGDHVYLE</sequence>
<evidence type="ECO:0000259" key="2">
    <source>
        <dbReference type="Pfam" id="PF04773"/>
    </source>
</evidence>
<gene>
    <name evidence="4" type="ORF">IAB91_03860</name>
</gene>
<dbReference type="PANTHER" id="PTHR30273">
    <property type="entry name" value="PERIPLASMIC SIGNAL SENSOR AND SIGMA FACTOR ACTIVATOR FECR-RELATED"/>
    <property type="match status" value="1"/>
</dbReference>
<dbReference type="InterPro" id="IPR032508">
    <property type="entry name" value="FecR_C"/>
</dbReference>
<dbReference type="Gene3D" id="2.60.120.1440">
    <property type="match status" value="1"/>
</dbReference>